<dbReference type="PANTHER" id="PTHR47772">
    <property type="entry name" value="ZINC FINGER PROTEIN 200"/>
    <property type="match status" value="1"/>
</dbReference>
<evidence type="ECO:0000256" key="8">
    <source>
        <dbReference type="ARBA" id="ARBA00023163"/>
    </source>
</evidence>
<evidence type="ECO:0000256" key="5">
    <source>
        <dbReference type="ARBA" id="ARBA00022833"/>
    </source>
</evidence>
<feature type="domain" description="C2H2-type" evidence="12">
    <location>
        <begin position="1078"/>
        <end position="1105"/>
    </location>
</feature>
<feature type="domain" description="C2H2-type" evidence="12">
    <location>
        <begin position="1194"/>
        <end position="1219"/>
    </location>
</feature>
<feature type="region of interest" description="Disordered" evidence="11">
    <location>
        <begin position="2347"/>
        <end position="2369"/>
    </location>
</feature>
<feature type="region of interest" description="Disordered" evidence="11">
    <location>
        <begin position="1314"/>
        <end position="1348"/>
    </location>
</feature>
<keyword evidence="6" id="KW-0805">Transcription regulation</keyword>
<feature type="compositionally biased region" description="Basic and acidic residues" evidence="11">
    <location>
        <begin position="2039"/>
        <end position="2048"/>
    </location>
</feature>
<feature type="compositionally biased region" description="Basic and acidic residues" evidence="11">
    <location>
        <begin position="1388"/>
        <end position="1430"/>
    </location>
</feature>
<feature type="compositionally biased region" description="Basic and acidic residues" evidence="11">
    <location>
        <begin position="1942"/>
        <end position="1965"/>
    </location>
</feature>
<feature type="compositionally biased region" description="Basic and acidic residues" evidence="11">
    <location>
        <begin position="738"/>
        <end position="749"/>
    </location>
</feature>
<feature type="compositionally biased region" description="Basic and acidic residues" evidence="11">
    <location>
        <begin position="2067"/>
        <end position="2099"/>
    </location>
</feature>
<evidence type="ECO:0000256" key="9">
    <source>
        <dbReference type="ARBA" id="ARBA00023242"/>
    </source>
</evidence>
<keyword evidence="5" id="KW-0862">Zinc</keyword>
<keyword evidence="14" id="KW-1185">Reference proteome</keyword>
<feature type="compositionally biased region" description="Polar residues" evidence="11">
    <location>
        <begin position="2230"/>
        <end position="2258"/>
    </location>
</feature>
<evidence type="ECO:0000256" key="3">
    <source>
        <dbReference type="ARBA" id="ARBA00022737"/>
    </source>
</evidence>
<evidence type="ECO:0000259" key="12">
    <source>
        <dbReference type="PROSITE" id="PS50157"/>
    </source>
</evidence>
<feature type="domain" description="C2H2-type" evidence="12">
    <location>
        <begin position="1138"/>
        <end position="1165"/>
    </location>
</feature>
<feature type="region of interest" description="Disordered" evidence="11">
    <location>
        <begin position="615"/>
        <end position="699"/>
    </location>
</feature>
<dbReference type="PROSITE" id="PS50157">
    <property type="entry name" value="ZINC_FINGER_C2H2_2"/>
    <property type="match status" value="8"/>
</dbReference>
<comment type="subcellular location">
    <subcellularLocation>
        <location evidence="1">Nucleus</location>
    </subcellularLocation>
</comment>
<dbReference type="EMBL" id="BMAT01004554">
    <property type="protein sequence ID" value="GFR75741.1"/>
    <property type="molecule type" value="Genomic_DNA"/>
</dbReference>
<dbReference type="FunFam" id="3.30.160.60:FF:001228">
    <property type="entry name" value="Zinc finger protein 236"/>
    <property type="match status" value="1"/>
</dbReference>
<feature type="compositionally biased region" description="Basic and acidic residues" evidence="11">
    <location>
        <begin position="1708"/>
        <end position="1717"/>
    </location>
</feature>
<dbReference type="SUPFAM" id="SSF57667">
    <property type="entry name" value="beta-beta-alpha zinc fingers"/>
    <property type="match status" value="4"/>
</dbReference>
<feature type="compositionally biased region" description="Polar residues" evidence="11">
    <location>
        <begin position="2513"/>
        <end position="2530"/>
    </location>
</feature>
<dbReference type="InterPro" id="IPR013087">
    <property type="entry name" value="Znf_C2H2_type"/>
</dbReference>
<feature type="compositionally biased region" description="Polar residues" evidence="11">
    <location>
        <begin position="2914"/>
        <end position="2928"/>
    </location>
</feature>
<keyword evidence="4 10" id="KW-0863">Zinc-finger</keyword>
<dbReference type="Proteomes" id="UP000762676">
    <property type="component" value="Unassembled WGS sequence"/>
</dbReference>
<dbReference type="GO" id="GO:0005634">
    <property type="term" value="C:nucleus"/>
    <property type="evidence" value="ECO:0007669"/>
    <property type="project" value="UniProtKB-SubCell"/>
</dbReference>
<feature type="compositionally biased region" description="Basic and acidic residues" evidence="11">
    <location>
        <begin position="755"/>
        <end position="790"/>
    </location>
</feature>
<feature type="compositionally biased region" description="Polar residues" evidence="11">
    <location>
        <begin position="544"/>
        <end position="555"/>
    </location>
</feature>
<feature type="compositionally biased region" description="Basic and acidic residues" evidence="11">
    <location>
        <begin position="119"/>
        <end position="137"/>
    </location>
</feature>
<feature type="compositionally biased region" description="Basic and acidic residues" evidence="11">
    <location>
        <begin position="1461"/>
        <end position="1675"/>
    </location>
</feature>
<feature type="compositionally biased region" description="Basic and acidic residues" evidence="11">
    <location>
        <begin position="1916"/>
        <end position="1931"/>
    </location>
</feature>
<feature type="region of interest" description="Disordered" evidence="11">
    <location>
        <begin position="1388"/>
        <end position="2321"/>
    </location>
</feature>
<feature type="compositionally biased region" description="Basic and acidic residues" evidence="11">
    <location>
        <begin position="1978"/>
        <end position="2018"/>
    </location>
</feature>
<gene>
    <name evidence="13" type="ORF">ElyMa_002196000</name>
</gene>
<feature type="region of interest" description="Disordered" evidence="11">
    <location>
        <begin position="2461"/>
        <end position="2536"/>
    </location>
</feature>
<feature type="region of interest" description="Disordered" evidence="11">
    <location>
        <begin position="2903"/>
        <end position="2940"/>
    </location>
</feature>
<feature type="compositionally biased region" description="Pro residues" evidence="11">
    <location>
        <begin position="2122"/>
        <end position="2133"/>
    </location>
</feature>
<feature type="compositionally biased region" description="Polar residues" evidence="11">
    <location>
        <begin position="192"/>
        <end position="203"/>
    </location>
</feature>
<feature type="compositionally biased region" description="Basic residues" evidence="11">
    <location>
        <begin position="1886"/>
        <end position="1900"/>
    </location>
</feature>
<accession>A0AAV4FTU7</accession>
<feature type="compositionally biased region" description="Polar residues" evidence="11">
    <location>
        <begin position="2195"/>
        <end position="2221"/>
    </location>
</feature>
<evidence type="ECO:0000256" key="6">
    <source>
        <dbReference type="ARBA" id="ARBA00023015"/>
    </source>
</evidence>
<proteinExistence type="predicted"/>
<dbReference type="Gene3D" id="3.30.160.60">
    <property type="entry name" value="Classic Zinc Finger"/>
    <property type="match status" value="7"/>
</dbReference>
<evidence type="ECO:0000256" key="1">
    <source>
        <dbReference type="ARBA" id="ARBA00004123"/>
    </source>
</evidence>
<evidence type="ECO:0000256" key="4">
    <source>
        <dbReference type="ARBA" id="ARBA00022771"/>
    </source>
</evidence>
<feature type="compositionally biased region" description="Basic residues" evidence="11">
    <location>
        <begin position="837"/>
        <end position="847"/>
    </location>
</feature>
<feature type="compositionally biased region" description="Polar residues" evidence="11">
    <location>
        <begin position="2049"/>
        <end position="2058"/>
    </location>
</feature>
<dbReference type="SMART" id="SM00355">
    <property type="entry name" value="ZnF_C2H2"/>
    <property type="match status" value="11"/>
</dbReference>
<feature type="compositionally biased region" description="Basic and acidic residues" evidence="11">
    <location>
        <begin position="1441"/>
        <end position="1451"/>
    </location>
</feature>
<feature type="compositionally biased region" description="Polar residues" evidence="11">
    <location>
        <begin position="651"/>
        <end position="669"/>
    </location>
</feature>
<keyword evidence="8" id="KW-0804">Transcription</keyword>
<feature type="compositionally biased region" description="Basic and acidic residues" evidence="11">
    <location>
        <begin position="848"/>
        <end position="857"/>
    </location>
</feature>
<comment type="caution">
    <text evidence="13">The sequence shown here is derived from an EMBL/GenBank/DDBJ whole genome shotgun (WGS) entry which is preliminary data.</text>
</comment>
<feature type="region of interest" description="Disordered" evidence="11">
    <location>
        <begin position="2596"/>
        <end position="2629"/>
    </location>
</feature>
<feature type="compositionally biased region" description="Basic and acidic residues" evidence="11">
    <location>
        <begin position="516"/>
        <end position="528"/>
    </location>
</feature>
<feature type="compositionally biased region" description="Low complexity" evidence="11">
    <location>
        <begin position="1811"/>
        <end position="1828"/>
    </location>
</feature>
<feature type="compositionally biased region" description="Basic and acidic residues" evidence="11">
    <location>
        <begin position="2494"/>
        <end position="2506"/>
    </location>
</feature>
<feature type="compositionally biased region" description="Polar residues" evidence="11">
    <location>
        <begin position="2289"/>
        <end position="2302"/>
    </location>
</feature>
<dbReference type="InterPro" id="IPR036236">
    <property type="entry name" value="Znf_C2H2_sf"/>
</dbReference>
<feature type="domain" description="C2H2-type" evidence="12">
    <location>
        <begin position="1166"/>
        <end position="1193"/>
    </location>
</feature>
<dbReference type="GO" id="GO:0003677">
    <property type="term" value="F:DNA binding"/>
    <property type="evidence" value="ECO:0007669"/>
    <property type="project" value="UniProtKB-KW"/>
</dbReference>
<dbReference type="GO" id="GO:0008270">
    <property type="term" value="F:zinc ion binding"/>
    <property type="evidence" value="ECO:0007669"/>
    <property type="project" value="UniProtKB-KW"/>
</dbReference>
<feature type="compositionally biased region" description="Low complexity" evidence="11">
    <location>
        <begin position="2612"/>
        <end position="2625"/>
    </location>
</feature>
<feature type="domain" description="C2H2-type" evidence="12">
    <location>
        <begin position="1108"/>
        <end position="1136"/>
    </location>
</feature>
<feature type="compositionally biased region" description="Polar residues" evidence="11">
    <location>
        <begin position="81"/>
        <end position="90"/>
    </location>
</feature>
<evidence type="ECO:0000256" key="10">
    <source>
        <dbReference type="PROSITE-ProRule" id="PRU00042"/>
    </source>
</evidence>
<feature type="region of interest" description="Disordered" evidence="11">
    <location>
        <begin position="80"/>
        <end position="158"/>
    </location>
</feature>
<feature type="region of interest" description="Disordered" evidence="11">
    <location>
        <begin position="192"/>
        <end position="296"/>
    </location>
</feature>
<dbReference type="Pfam" id="PF00096">
    <property type="entry name" value="zf-C2H2"/>
    <property type="match status" value="3"/>
</dbReference>
<keyword evidence="2" id="KW-0479">Metal-binding</keyword>
<reference evidence="13 14" key="1">
    <citation type="journal article" date="2021" name="Elife">
        <title>Chloroplast acquisition without the gene transfer in kleptoplastic sea slugs, Plakobranchus ocellatus.</title>
        <authorList>
            <person name="Maeda T."/>
            <person name="Takahashi S."/>
            <person name="Yoshida T."/>
            <person name="Shimamura S."/>
            <person name="Takaki Y."/>
            <person name="Nagai Y."/>
            <person name="Toyoda A."/>
            <person name="Suzuki Y."/>
            <person name="Arimoto A."/>
            <person name="Ishii H."/>
            <person name="Satoh N."/>
            <person name="Nishiyama T."/>
            <person name="Hasebe M."/>
            <person name="Maruyama T."/>
            <person name="Minagawa J."/>
            <person name="Obokata J."/>
            <person name="Shigenobu S."/>
        </authorList>
    </citation>
    <scope>NUCLEOTIDE SEQUENCE [LARGE SCALE GENOMIC DNA]</scope>
</reference>
<dbReference type="PANTHER" id="PTHR47772:SF4">
    <property type="entry name" value="ZFP64 ZINC FINGER PROTEIN"/>
    <property type="match status" value="1"/>
</dbReference>
<feature type="compositionally biased region" description="Low complexity" evidence="11">
    <location>
        <begin position="1314"/>
        <end position="1328"/>
    </location>
</feature>
<feature type="compositionally biased region" description="Low complexity" evidence="11">
    <location>
        <begin position="938"/>
        <end position="949"/>
    </location>
</feature>
<feature type="region of interest" description="Disordered" evidence="11">
    <location>
        <begin position="883"/>
        <end position="951"/>
    </location>
</feature>
<keyword evidence="7" id="KW-0238">DNA-binding</keyword>
<keyword evidence="9" id="KW-0539">Nucleus</keyword>
<sequence length="2940" mass="324108">MRTKVERKQRVLEEKLKLNMPSPKVVLDASDCARLLDGADKTSVVVVEREGKIVAASSLAASSDPNTGLGVGAKALPVLKSPTSENSNLSGAKHPGQPTMTEKHSAVSEHMSISNSTGEQKEKWTKTEAKFPNKKDGLVSGREASSEQTKAILKPPKKRRGIEVEFEVEASSQCVLNNGVIDAPLTQYAAPNQMASESNLSKSSQRHSVERILQHNPVHSPKSHNNLVNLQPPLSARMEVATSSAETSVPSSHYSSSTKASHQVQPPPPPYLPSSSSEQIHTQHLPYPPSALQSAECATHQQLLPKNSSSYNNTLTHDNALSSPLSNPVIHTSVTAASDKGSLQKVQTLSKDEEEPMNLLTVSNSTPGESVVSPVTSHASFMTPAEGATTPAEVSEPALRTLSTFTSTEKCVSNPQLSSSRATTSDNAICDLSDAPYKQSHSAPDLTLNKSTKCANPSDVVVQTQPPLSSFNMGTVLPHSPPSEDHAHCNSVTSSHSVAIENHNPPYPASLEIKGQQKEEIEDCRESCDPTNKADSIEPEHNTTESTQHSATDTLVSKCKKSSRKKPEIPMDDASCTQRLIQYALTIDDVIANFVYVPEPVEEMRLTEEEELALRDQFDDTDESYNSEKLVTPLTDSSDGGQGQTRVKDSSAATLSLTVQTAETQTTIYPSESLPKKRSSKPEKESQADPHGTNQTHSNIDSVLAAVASDLTKPIALATAAEMTAADKVKKKKKKNVLKKESQAEEEGKIVLSDKPNELKQHGSKKLVDSSHSDQIGSEKTDSLSSDKQHAQAKSALKPKKAKKRKSGHKSSGMEQSGSIQPETISGKEEPSEGPVKKKKKVVKKPKVVKDGADHPVKHSASPIDSSAELTSLLDVNKDFLGANKGTETSDIGESIASTSGGSEQDTPIHESELISGKPCLASQNGGPDKDKDSQDTGLESSGGEDSSLNKPLRRYKKRLDFVKCDQCEHQARGRSALSRHMKKVHQVEVDMPHKCPHCSYGCSKQASLNRHLFTHGVFSCSRCTFVGETRLALTQHVLENHRDKLDLKLCKICNRYIKCDQLTIEEHTSKCQGPTPFKCTVCDKEFKYGSSLRVHYHTHFPDQPKKFKCELCEYRTNYKANLHKHHKNMHAVKGKEIQCPDCGKLFSTEDNMRRHRKVHTLARPFACETCKKTFKTSGALKGHQLIHTATRPYTCTITGCNRSFRTPKFLKSHQEEFHRLVPKKFFCSVDGCNYSFFKRSHLKRHAITHTGERNFHCTWPGCSKSFRHSDNLKVHFRAHTTEKVLQCHLCEFKTKQKNSMYWHKKKVHQVVEASKSATAASTKSNASDEPAAKPEAPTDTVSAPEVAESGCQTALALSDDHSEDGSFMESPAQNKVKVSVVQCAEETGRIGSHESTKVESKAKAQATKEETAEGAESRGSKDLYEFKSDDESEEEAPGTFRRDLIPKEELTPLPPPPKELLMRNEMEEQREQARKEKEEKKELEKQERLQKKEQEKKEKAEKRELEKKEKIEKKEMEKKEKIEKKEQEKKEKIEKKELEKKEKEEKKELEKKERIEKKETEKKEKIEQRELEKKEKAEKKEQEKREKLEKKELEMKEKEEKREKEKKEKEQARIEKEQAKKEREEQRKAKEQLRLEKEKERERKKAEKEKQELGEAEKKENKDKTMPESEEKTLKPGKKAQKKAKVDSNGRQMSPAPRGTSDGNDAPENRGEDKRKMIATRRGKKPYVLVRKKSQRRLSQRGEEEEADTVKPKRGRKKKMQEGSSEVTKVLVTRKKKLATETEEEEAASPVKKKRMTKKSAEDAVNAAVSPRSPRSPRGPSPRGTPRQAAVIGGMKKRPGRPSKTIISAGRKKKSLPSTRKMSARIKAKAHAASPSPVKKPTVVKGRRGGKPGPKKKVAEKKELQLDAEEQEGEEDRRDCKSAKEDENVKPKVVSKKRTEKTKEGKVNTKKEKEGLKNKVEVKKISTRGRTAAAAREAGKSNKEEKAEESHVVADRAEESHVVADRAESPAYSEEHMLQGNASPYRGLSDADEEEEEKEKSREEEKSCNPSPSSNVENRGEDEELGTIHHEEHDRTQEGDRSSPGHLKSSEQSKKEDEQGVGQNEDAYSSDDDDVSNDIPLTPPRAPAPPPVESSEDEMEEAVEPEPSAPFSVPGPNTPFSVPGPNTPFSVPGPNTPFSVPGPHTPFSVPPPTNLMQQQHSVPSDDTPLSAQPSVQSSTEIHSHGSVEMQHSQNSVEMHQPQSSVEMVQAQQGSVEMQHQHHSRNSADIHPHNSSSGDITHGTMDMHANNQRSGELHSQVSGEMHPSGPSERNHSHEGAVRLQSEAAGPVDSMHSHRPVEMFSHDSSVEIRQDSSYDPHSEASTLQKLRDEAMNSVKCSEGGDHMSVMDKYQFPHHIGEGLGKYGFPHPLPDHSHAEADKAYFDQYLKNLSSARGGLGPGPGQASSSPTGLQQLEAMVGKSHMDNGGGPKSPLSSLPSGMMTGLENSLAPDGRPLRGDALPHSHEVLYTGRETPSSLSRLTDRQSATTTPLPPSGAPTPAFEAFSHLNSLHAAPPSSAVPGRDNAYLRQADNLFPTPPVSSGFMAEAMFQRQAMSTPFLPPPPPPQTGERSSVLTSHSSSSTLLGRAGTMPTTDMFSASQAMQPTMPRNPFTNAWASQDSRPSHWQPPYLPRQPNMATPGSFFPGKESYLTGREFMFDPTSVRASADSRSMFPSLSGTAQGQDSLPLDRFDLSNYFPNAAAMAPYGSSAAATSLDYTRSGHTSSTKPFDERYRQASVGAGATSGAIPNFRSLPAVSGSGPGDMFHGIPGVNPHFNLYAAAGNPMSYHHHHHHSQHPHHHQLTDSGMNSAFLSHHHHPHHPGSAQHAAMFERDYRGLYPQNAAAAAAAAYPFINERQYPGAASKLGHAHPSVGPSASTSSRTTTQEGQMQDPYRSMLYRY</sequence>
<dbReference type="InterPro" id="IPR050636">
    <property type="entry name" value="C2H2-ZF_domain-containing"/>
</dbReference>
<organism evidence="13 14">
    <name type="scientific">Elysia marginata</name>
    <dbReference type="NCBI Taxonomy" id="1093978"/>
    <lineage>
        <taxon>Eukaryota</taxon>
        <taxon>Metazoa</taxon>
        <taxon>Spiralia</taxon>
        <taxon>Lophotrochozoa</taxon>
        <taxon>Mollusca</taxon>
        <taxon>Gastropoda</taxon>
        <taxon>Heterobranchia</taxon>
        <taxon>Euthyneura</taxon>
        <taxon>Panpulmonata</taxon>
        <taxon>Sacoglossa</taxon>
        <taxon>Placobranchoidea</taxon>
        <taxon>Plakobranchidae</taxon>
        <taxon>Elysia</taxon>
    </lineage>
</organism>
<evidence type="ECO:0000313" key="13">
    <source>
        <dbReference type="EMBL" id="GFR75741.1"/>
    </source>
</evidence>
<feature type="domain" description="C2H2-type" evidence="12">
    <location>
        <begin position="1226"/>
        <end position="1255"/>
    </location>
</feature>
<feature type="compositionally biased region" description="Basic residues" evidence="11">
    <location>
        <begin position="797"/>
        <end position="809"/>
    </location>
</feature>
<evidence type="ECO:0000313" key="14">
    <source>
        <dbReference type="Proteomes" id="UP000762676"/>
    </source>
</evidence>
<feature type="domain" description="C2H2-type" evidence="12">
    <location>
        <begin position="963"/>
        <end position="991"/>
    </location>
</feature>
<protein>
    <submittedName>
        <fullName evidence="13">Zinc finger protein 37</fullName>
    </submittedName>
</protein>
<keyword evidence="3" id="KW-0677">Repeat</keyword>
<feature type="region of interest" description="Disordered" evidence="11">
    <location>
        <begin position="723"/>
        <end position="870"/>
    </location>
</feature>
<feature type="compositionally biased region" description="Acidic residues" evidence="11">
    <location>
        <begin position="2135"/>
        <end position="2145"/>
    </location>
</feature>
<feature type="compositionally biased region" description="Basic and acidic residues" evidence="11">
    <location>
        <begin position="2347"/>
        <end position="2361"/>
    </location>
</feature>
<feature type="compositionally biased region" description="Polar residues" evidence="11">
    <location>
        <begin position="813"/>
        <end position="824"/>
    </location>
</feature>
<dbReference type="PROSITE" id="PS00028">
    <property type="entry name" value="ZINC_FINGER_C2H2_1"/>
    <property type="match status" value="7"/>
</dbReference>
<feature type="compositionally biased region" description="Low complexity" evidence="11">
    <location>
        <begin position="2471"/>
        <end position="2480"/>
    </location>
</feature>
<dbReference type="FunFam" id="3.30.160.60:FF:000032">
    <property type="entry name" value="Krueppel-like factor 4"/>
    <property type="match status" value="1"/>
</dbReference>
<feature type="region of interest" description="Disordered" evidence="11">
    <location>
        <begin position="516"/>
        <end position="571"/>
    </location>
</feature>
<feature type="domain" description="C2H2-type" evidence="12">
    <location>
        <begin position="1256"/>
        <end position="1285"/>
    </location>
</feature>
<evidence type="ECO:0000256" key="7">
    <source>
        <dbReference type="ARBA" id="ARBA00023125"/>
    </source>
</evidence>
<feature type="compositionally biased region" description="Low complexity" evidence="11">
    <location>
        <begin position="248"/>
        <end position="261"/>
    </location>
</feature>
<feature type="compositionally biased region" description="Basic residues" evidence="11">
    <location>
        <begin position="1718"/>
        <end position="1740"/>
    </location>
</feature>
<evidence type="ECO:0000256" key="11">
    <source>
        <dbReference type="SAM" id="MobiDB-lite"/>
    </source>
</evidence>
<evidence type="ECO:0000256" key="2">
    <source>
        <dbReference type="ARBA" id="ARBA00022723"/>
    </source>
</evidence>
<name>A0AAV4FTU7_9GAST</name>
<feature type="compositionally biased region" description="Polar residues" evidence="11">
    <location>
        <begin position="886"/>
        <end position="906"/>
    </location>
</feature>